<feature type="compositionally biased region" description="Polar residues" evidence="9">
    <location>
        <begin position="761"/>
        <end position="790"/>
    </location>
</feature>
<feature type="region of interest" description="Disordered" evidence="9">
    <location>
        <begin position="701"/>
        <end position="733"/>
    </location>
</feature>
<dbReference type="Gene3D" id="1.10.10.1050">
    <property type="entry name" value="Dcp2, box A domain"/>
    <property type="match status" value="1"/>
</dbReference>
<feature type="compositionally biased region" description="Low complexity" evidence="9">
    <location>
        <begin position="659"/>
        <end position="671"/>
    </location>
</feature>
<dbReference type="SUPFAM" id="SSF55811">
    <property type="entry name" value="Nudix"/>
    <property type="match status" value="1"/>
</dbReference>
<dbReference type="SUPFAM" id="SSF140586">
    <property type="entry name" value="Dcp2 domain-like"/>
    <property type="match status" value="1"/>
</dbReference>
<dbReference type="AlphaFoldDB" id="A0A9W9PVT8"/>
<comment type="caution">
    <text evidence="11">The sequence shown here is derived from an EMBL/GenBank/DDBJ whole genome shotgun (WGS) entry which is preliminary data.</text>
</comment>
<proteinExistence type="inferred from homology"/>
<evidence type="ECO:0000256" key="4">
    <source>
        <dbReference type="ARBA" id="ARBA00022490"/>
    </source>
</evidence>
<dbReference type="Pfam" id="PF00293">
    <property type="entry name" value="NUDIX"/>
    <property type="match status" value="1"/>
</dbReference>
<gene>
    <name evidence="11" type="ORF">N7476_005713</name>
</gene>
<dbReference type="GO" id="GO:0000290">
    <property type="term" value="P:deadenylation-dependent decapping of nuclear-transcribed mRNA"/>
    <property type="evidence" value="ECO:0007669"/>
    <property type="project" value="InterPro"/>
</dbReference>
<dbReference type="FunFam" id="3.90.79.10:FF:000003">
    <property type="entry name" value="M7GpppN-mRNA hydrolase isoform 2"/>
    <property type="match status" value="1"/>
</dbReference>
<sequence>MTESKMQLEDCRWAATGLDDLCVRFIINLPREELESVERICFQVEEAQWFYEDFIRPLDPALPSLTLKSFAMKIFRHCPLMSNWSEYHHNAAFAEFLAYKTRVPVRGAIMLNKEMDEVVLVKGWKKGANWSFPRGKINKGEPDLDCAIREVYEETGFDVRQAGLVPDDERVKYIEIAMREQHMRLYVFPGVPKDTYFEPRTRKEISKIDWYKLSELPTFKKNKQHDEGLAANANRFYMVAPFLTPLKKWISQQKKMAFKAQAGYASVDENGEQAGSTPAMYTATTSDLPEVTSTRDASSHLKQLLNIGGMSGMQAPQPVQSPAVEKSKSDALLGLLRGGSQDTVLQPQNQAMAFSNTTNPSLPPVAQPAPFAPNFFPGFPQQQPQMATSSFMQHTMAQGQSHSNGRPVIDPAQHIPGQSFHSTAQHELSGSSVPQFTQTPGSHFYNHHPPIAIFKFCAAEAKPSQVLGARVPPASKLPPPKLTSQSQALLDVFKGNAFGAAKSPQAAPLSVPGQGQPLARKTSQHQEGLLDLFKGMRVMPVELGGNPVPPAPPTEKQILQRPSPHHEPSMQRGNAAFVTTGGPAQTSDTVPRPMGMQHPNTRPRQSPKKGPNGSNRKNHSGRREPSESQQLSSPITILPRPQSAKRETSTSMNRPHVPQTPSQPQAQTPRTEAPEPVKPFQPQILRRSEKVDYEEFLMNSSKMESAGRKPSLAGLQTNTSDLAPQSNFDRRPSQNATQKGALLALFGKAASPSPIMPVQLDSRSANQHPSTVSGVVSPLSSFHLPSSGGSLSRHGTPAAIEGDMNPP</sequence>
<evidence type="ECO:0000256" key="8">
    <source>
        <dbReference type="ARBA" id="ARBA00023211"/>
    </source>
</evidence>
<dbReference type="InterPro" id="IPR015797">
    <property type="entry name" value="NUDIX_hydrolase-like_dom_sf"/>
</dbReference>
<dbReference type="SMART" id="SM01125">
    <property type="entry name" value="DCP2"/>
    <property type="match status" value="1"/>
</dbReference>
<feature type="compositionally biased region" description="Polar residues" evidence="9">
    <location>
        <begin position="395"/>
        <end position="404"/>
    </location>
</feature>
<dbReference type="InterPro" id="IPR000086">
    <property type="entry name" value="NUDIX_hydrolase_dom"/>
</dbReference>
<dbReference type="Gene3D" id="3.90.79.10">
    <property type="entry name" value="Nucleoside Triphosphate Pyrophosphohydrolase"/>
    <property type="match status" value="1"/>
</dbReference>
<evidence type="ECO:0000313" key="12">
    <source>
        <dbReference type="Proteomes" id="UP001147746"/>
    </source>
</evidence>
<protein>
    <recommendedName>
        <fullName evidence="10">Nudix hydrolase domain-containing protein</fullName>
    </recommendedName>
</protein>
<evidence type="ECO:0000256" key="9">
    <source>
        <dbReference type="SAM" id="MobiDB-lite"/>
    </source>
</evidence>
<evidence type="ECO:0000256" key="1">
    <source>
        <dbReference type="ARBA" id="ARBA00001936"/>
    </source>
</evidence>
<dbReference type="InterPro" id="IPR007722">
    <property type="entry name" value="DCP2_BoxA"/>
</dbReference>
<dbReference type="PROSITE" id="PS00893">
    <property type="entry name" value="NUDIX_BOX"/>
    <property type="match status" value="1"/>
</dbReference>
<dbReference type="CDD" id="cd03672">
    <property type="entry name" value="NUDIX_Dcp2p_Nudt20"/>
    <property type="match status" value="1"/>
</dbReference>
<dbReference type="GO" id="GO:0140933">
    <property type="term" value="F:5'-(N(7)-methylguanosine 5'-triphospho)-[mRNA] hydrolase activity"/>
    <property type="evidence" value="ECO:0007669"/>
    <property type="project" value="InterPro"/>
</dbReference>
<dbReference type="InterPro" id="IPR044099">
    <property type="entry name" value="Dcp2_NUDIX"/>
</dbReference>
<evidence type="ECO:0000256" key="6">
    <source>
        <dbReference type="ARBA" id="ARBA00022801"/>
    </source>
</evidence>
<dbReference type="GO" id="GO:0000184">
    <property type="term" value="P:nuclear-transcribed mRNA catabolic process, nonsense-mediated decay"/>
    <property type="evidence" value="ECO:0007669"/>
    <property type="project" value="InterPro"/>
</dbReference>
<feature type="compositionally biased region" description="Polar residues" evidence="9">
    <location>
        <begin position="714"/>
        <end position="733"/>
    </location>
</feature>
<dbReference type="GO" id="GO:0003723">
    <property type="term" value="F:RNA binding"/>
    <property type="evidence" value="ECO:0007669"/>
    <property type="project" value="UniProtKB-KW"/>
</dbReference>
<feature type="domain" description="Nudix hydrolase" evidence="10">
    <location>
        <begin position="101"/>
        <end position="233"/>
    </location>
</feature>
<feature type="compositionally biased region" description="Polar residues" evidence="9">
    <location>
        <begin position="419"/>
        <end position="432"/>
    </location>
</feature>
<organism evidence="11 12">
    <name type="scientific">Penicillium atrosanguineum</name>
    <dbReference type="NCBI Taxonomy" id="1132637"/>
    <lineage>
        <taxon>Eukaryota</taxon>
        <taxon>Fungi</taxon>
        <taxon>Dikarya</taxon>
        <taxon>Ascomycota</taxon>
        <taxon>Pezizomycotina</taxon>
        <taxon>Eurotiomycetes</taxon>
        <taxon>Eurotiomycetidae</taxon>
        <taxon>Eurotiales</taxon>
        <taxon>Aspergillaceae</taxon>
        <taxon>Penicillium</taxon>
    </lineage>
</organism>
<evidence type="ECO:0000256" key="2">
    <source>
        <dbReference type="ARBA" id="ARBA00004496"/>
    </source>
</evidence>
<comment type="subcellular location">
    <subcellularLocation>
        <location evidence="2">Cytoplasm</location>
    </subcellularLocation>
</comment>
<keyword evidence="5" id="KW-0479">Metal-binding</keyword>
<evidence type="ECO:0000256" key="7">
    <source>
        <dbReference type="ARBA" id="ARBA00022884"/>
    </source>
</evidence>
<dbReference type="GO" id="GO:0030145">
    <property type="term" value="F:manganese ion binding"/>
    <property type="evidence" value="ECO:0007669"/>
    <property type="project" value="InterPro"/>
</dbReference>
<comment type="cofactor">
    <cofactor evidence="1">
        <name>Mn(2+)</name>
        <dbReference type="ChEBI" id="CHEBI:29035"/>
    </cofactor>
</comment>
<dbReference type="GO" id="GO:0000932">
    <property type="term" value="C:P-body"/>
    <property type="evidence" value="ECO:0007669"/>
    <property type="project" value="TreeGrafter"/>
</dbReference>
<evidence type="ECO:0000256" key="5">
    <source>
        <dbReference type="ARBA" id="ARBA00022723"/>
    </source>
</evidence>
<name>A0A9W9PVT8_9EURO</name>
<dbReference type="InterPro" id="IPR020084">
    <property type="entry name" value="NUDIX_hydrolase_CS"/>
</dbReference>
<keyword evidence="4" id="KW-0963">Cytoplasm</keyword>
<dbReference type="PANTHER" id="PTHR23114:SF17">
    <property type="entry name" value="M7GPPPN-MRNA HYDROLASE"/>
    <property type="match status" value="1"/>
</dbReference>
<keyword evidence="8" id="KW-0464">Manganese</keyword>
<comment type="similarity">
    <text evidence="3">Belongs to the Nudix hydrolase family. DCP2 subfamily.</text>
</comment>
<keyword evidence="6" id="KW-0378">Hydrolase</keyword>
<feature type="region of interest" description="Disordered" evidence="9">
    <location>
        <begin position="757"/>
        <end position="807"/>
    </location>
</feature>
<dbReference type="InterPro" id="IPR036189">
    <property type="entry name" value="DCP2_BoxA_sf"/>
</dbReference>
<evidence type="ECO:0000259" key="10">
    <source>
        <dbReference type="PROSITE" id="PS51462"/>
    </source>
</evidence>
<dbReference type="Pfam" id="PF05026">
    <property type="entry name" value="DCP2"/>
    <property type="match status" value="1"/>
</dbReference>
<reference evidence="11" key="1">
    <citation type="submission" date="2022-12" db="EMBL/GenBank/DDBJ databases">
        <authorList>
            <person name="Petersen C."/>
        </authorList>
    </citation>
    <scope>NUCLEOTIDE SEQUENCE</scope>
    <source>
        <strain evidence="11">IBT 21472</strain>
    </source>
</reference>
<feature type="region of interest" description="Disordered" evidence="9">
    <location>
        <begin position="395"/>
        <end position="432"/>
    </location>
</feature>
<keyword evidence="12" id="KW-1185">Reference proteome</keyword>
<evidence type="ECO:0000313" key="11">
    <source>
        <dbReference type="EMBL" id="KAJ5315406.1"/>
    </source>
</evidence>
<dbReference type="EMBL" id="JAPZBO010000005">
    <property type="protein sequence ID" value="KAJ5315406.1"/>
    <property type="molecule type" value="Genomic_DNA"/>
</dbReference>
<feature type="region of interest" description="Disordered" evidence="9">
    <location>
        <begin position="503"/>
        <end position="524"/>
    </location>
</feature>
<dbReference type="PROSITE" id="PS51462">
    <property type="entry name" value="NUDIX"/>
    <property type="match status" value="1"/>
</dbReference>
<evidence type="ECO:0000256" key="3">
    <source>
        <dbReference type="ARBA" id="ARBA00005279"/>
    </source>
</evidence>
<dbReference type="Proteomes" id="UP001147746">
    <property type="component" value="Unassembled WGS sequence"/>
</dbReference>
<accession>A0A9W9PVT8</accession>
<keyword evidence="7" id="KW-0694">RNA-binding</keyword>
<dbReference type="FunFam" id="1.10.10.1050:FF:000003">
    <property type="entry name" value="Decapping enzyme Dcp2, putative"/>
    <property type="match status" value="1"/>
</dbReference>
<feature type="region of interest" description="Disordered" evidence="9">
    <location>
        <begin position="541"/>
        <end position="686"/>
    </location>
</feature>
<dbReference type="PANTHER" id="PTHR23114">
    <property type="entry name" value="M7GPPPN-MRNA HYDROLASE"/>
    <property type="match status" value="1"/>
</dbReference>
<reference evidence="11" key="2">
    <citation type="journal article" date="2023" name="IMA Fungus">
        <title>Comparative genomic study of the Penicillium genus elucidates a diverse pangenome and 15 lateral gene transfer events.</title>
        <authorList>
            <person name="Petersen C."/>
            <person name="Sorensen T."/>
            <person name="Nielsen M.R."/>
            <person name="Sondergaard T.E."/>
            <person name="Sorensen J.L."/>
            <person name="Fitzpatrick D.A."/>
            <person name="Frisvad J.C."/>
            <person name="Nielsen K.L."/>
        </authorList>
    </citation>
    <scope>NUCLEOTIDE SEQUENCE</scope>
    <source>
        <strain evidence="11">IBT 21472</strain>
    </source>
</reference>